<dbReference type="AlphaFoldDB" id="A0A6N9TVP6"/>
<gene>
    <name evidence="2" type="ORF">G3I29_08540</name>
</gene>
<dbReference type="RefSeq" id="WP_157841237.1">
    <property type="nucleotide sequence ID" value="NZ_CP108743.1"/>
</dbReference>
<organism evidence="2 3">
    <name type="scientific">Streptomyces halstedii</name>
    <dbReference type="NCBI Taxonomy" id="1944"/>
    <lineage>
        <taxon>Bacteria</taxon>
        <taxon>Bacillati</taxon>
        <taxon>Actinomycetota</taxon>
        <taxon>Actinomycetes</taxon>
        <taxon>Kitasatosporales</taxon>
        <taxon>Streptomycetaceae</taxon>
        <taxon>Streptomyces</taxon>
    </lineage>
</organism>
<evidence type="ECO:0000313" key="3">
    <source>
        <dbReference type="Proteomes" id="UP000471293"/>
    </source>
</evidence>
<reference evidence="2 3" key="1">
    <citation type="submission" date="2020-01" db="EMBL/GenBank/DDBJ databases">
        <title>Insect and environment-associated Actinomycetes.</title>
        <authorList>
            <person name="Currrie C."/>
            <person name="Chevrette M."/>
            <person name="Carlson C."/>
            <person name="Stubbendieck R."/>
            <person name="Wendt-Pienkowski E."/>
        </authorList>
    </citation>
    <scope>NUCLEOTIDE SEQUENCE [LARGE SCALE GENOMIC DNA]</scope>
    <source>
        <strain evidence="2 3">SID11342</strain>
    </source>
</reference>
<name>A0A6N9TVP6_STRHA</name>
<feature type="compositionally biased region" description="Basic and acidic residues" evidence="1">
    <location>
        <begin position="16"/>
        <end position="27"/>
    </location>
</feature>
<protein>
    <submittedName>
        <fullName evidence="2">Uncharacterized protein</fullName>
    </submittedName>
</protein>
<evidence type="ECO:0000256" key="1">
    <source>
        <dbReference type="SAM" id="MobiDB-lite"/>
    </source>
</evidence>
<feature type="region of interest" description="Disordered" evidence="1">
    <location>
        <begin position="1"/>
        <end position="37"/>
    </location>
</feature>
<sequence>MSTTVDSVFRAGPAGHEARLRAPERARRPLPTIGTRPGVAGATAGVIALIR</sequence>
<comment type="caution">
    <text evidence="2">The sequence shown here is derived from an EMBL/GenBank/DDBJ whole genome shotgun (WGS) entry which is preliminary data.</text>
</comment>
<dbReference type="Proteomes" id="UP000471293">
    <property type="component" value="Unassembled WGS sequence"/>
</dbReference>
<proteinExistence type="predicted"/>
<accession>A0A6N9TVP6</accession>
<dbReference type="EMBL" id="JAAGLQ010000171">
    <property type="protein sequence ID" value="NEA15580.1"/>
    <property type="molecule type" value="Genomic_DNA"/>
</dbReference>
<evidence type="ECO:0000313" key="2">
    <source>
        <dbReference type="EMBL" id="NEA15580.1"/>
    </source>
</evidence>